<keyword evidence="7" id="KW-0406">Ion transport</keyword>
<evidence type="ECO:0000256" key="2">
    <source>
        <dbReference type="ARBA" id="ARBA00007346"/>
    </source>
</evidence>
<dbReference type="GO" id="GO:0005743">
    <property type="term" value="C:mitochondrial inner membrane"/>
    <property type="evidence" value="ECO:0007669"/>
    <property type="project" value="UniProtKB-SubCell"/>
</dbReference>
<comment type="similarity">
    <text evidence="2">Belongs to the eukaryotic ATPase subunit F6 family.</text>
</comment>
<sequence length="111" mass="12231">MNVVRQFRHHAISVSKNAMIIRTATTAAKATATTASDPIQKLFLDKIREYATKSKSIPNGLVDSDATLAKQLTEEMERVGNIYGVKSEADIANLGLKFEETAQLDPINLRK</sequence>
<keyword evidence="3" id="KW-0813">Transport</keyword>
<evidence type="ECO:0000256" key="6">
    <source>
        <dbReference type="ARBA" id="ARBA00022792"/>
    </source>
</evidence>
<protein>
    <recommendedName>
        <fullName evidence="12">ATP synthase-coupling factor 6, mitochondrial</fullName>
    </recommendedName>
</protein>
<dbReference type="GO" id="GO:0015986">
    <property type="term" value="P:proton motive force-driven ATP synthesis"/>
    <property type="evidence" value="ECO:0007669"/>
    <property type="project" value="InterPro"/>
</dbReference>
<keyword evidence="9" id="KW-0472">Membrane</keyword>
<accession>A0A9Q0M7B2</accession>
<dbReference type="InterPro" id="IPR036204">
    <property type="entry name" value="ATP_synth_f6_sf_mt"/>
</dbReference>
<organism evidence="10 11">
    <name type="scientific">Blomia tropicalis</name>
    <name type="common">Mite</name>
    <dbReference type="NCBI Taxonomy" id="40697"/>
    <lineage>
        <taxon>Eukaryota</taxon>
        <taxon>Metazoa</taxon>
        <taxon>Ecdysozoa</taxon>
        <taxon>Arthropoda</taxon>
        <taxon>Chelicerata</taxon>
        <taxon>Arachnida</taxon>
        <taxon>Acari</taxon>
        <taxon>Acariformes</taxon>
        <taxon>Sarcoptiformes</taxon>
        <taxon>Astigmata</taxon>
        <taxon>Glycyphagoidea</taxon>
        <taxon>Echimyopodidae</taxon>
        <taxon>Blomia</taxon>
    </lineage>
</organism>
<evidence type="ECO:0000256" key="5">
    <source>
        <dbReference type="ARBA" id="ARBA00022781"/>
    </source>
</evidence>
<keyword evidence="8" id="KW-0496">Mitochondrion</keyword>
<evidence type="ECO:0000256" key="4">
    <source>
        <dbReference type="ARBA" id="ARBA00022547"/>
    </source>
</evidence>
<evidence type="ECO:0000313" key="11">
    <source>
        <dbReference type="Proteomes" id="UP001142055"/>
    </source>
</evidence>
<dbReference type="Gene3D" id="6.10.280.200">
    <property type="match status" value="1"/>
</dbReference>
<evidence type="ECO:0008006" key="12">
    <source>
        <dbReference type="Google" id="ProtNLM"/>
    </source>
</evidence>
<comment type="subcellular location">
    <subcellularLocation>
        <location evidence="1">Mitochondrion inner membrane</location>
    </subcellularLocation>
</comment>
<dbReference type="OrthoDB" id="8902296at2759"/>
<evidence type="ECO:0000256" key="9">
    <source>
        <dbReference type="ARBA" id="ARBA00023136"/>
    </source>
</evidence>
<dbReference type="PANTHER" id="PTHR12441:SF10">
    <property type="entry name" value="ATP SYNTHASE-COUPLING FACTOR 6, MITOCHONDRIAL"/>
    <property type="match status" value="1"/>
</dbReference>
<dbReference type="SUPFAM" id="SSF111357">
    <property type="entry name" value="Mitochondrial ATP synthase coupling factor 6"/>
    <property type="match status" value="1"/>
</dbReference>
<keyword evidence="6" id="KW-0999">Mitochondrion inner membrane</keyword>
<comment type="caution">
    <text evidence="10">The sequence shown here is derived from an EMBL/GenBank/DDBJ whole genome shotgun (WGS) entry which is preliminary data.</text>
</comment>
<dbReference type="Pfam" id="PF05511">
    <property type="entry name" value="ATP-synt_F6"/>
    <property type="match status" value="1"/>
</dbReference>
<dbReference type="OMA" id="IKDEANI"/>
<dbReference type="EMBL" id="JAPWDV010000002">
    <property type="protein sequence ID" value="KAJ6221268.1"/>
    <property type="molecule type" value="Genomic_DNA"/>
</dbReference>
<dbReference type="GO" id="GO:0015078">
    <property type="term" value="F:proton transmembrane transporter activity"/>
    <property type="evidence" value="ECO:0007669"/>
    <property type="project" value="InterPro"/>
</dbReference>
<evidence type="ECO:0000313" key="10">
    <source>
        <dbReference type="EMBL" id="KAJ6221268.1"/>
    </source>
</evidence>
<proteinExistence type="inferred from homology"/>
<dbReference type="GO" id="GO:0045259">
    <property type="term" value="C:proton-transporting ATP synthase complex"/>
    <property type="evidence" value="ECO:0007669"/>
    <property type="project" value="UniProtKB-KW"/>
</dbReference>
<name>A0A9Q0M7B2_BLOTA</name>
<dbReference type="AlphaFoldDB" id="A0A9Q0M7B2"/>
<keyword evidence="4" id="KW-0138">CF(0)</keyword>
<keyword evidence="5" id="KW-0375">Hydrogen ion transport</keyword>
<evidence type="ECO:0000256" key="7">
    <source>
        <dbReference type="ARBA" id="ARBA00023065"/>
    </source>
</evidence>
<dbReference type="Proteomes" id="UP001142055">
    <property type="component" value="Chromosome 2"/>
</dbReference>
<dbReference type="PANTHER" id="PTHR12441">
    <property type="entry name" value="ATP SYNTHASE COUPLING FACTOR 6, MITOCHONDRIAL"/>
    <property type="match status" value="1"/>
</dbReference>
<evidence type="ECO:0000256" key="3">
    <source>
        <dbReference type="ARBA" id="ARBA00022448"/>
    </source>
</evidence>
<reference evidence="10" key="1">
    <citation type="submission" date="2022-12" db="EMBL/GenBank/DDBJ databases">
        <title>Genome assemblies of Blomia tropicalis.</title>
        <authorList>
            <person name="Cui Y."/>
        </authorList>
    </citation>
    <scope>NUCLEOTIDE SEQUENCE</scope>
    <source>
        <tissue evidence="10">Adult mites</tissue>
    </source>
</reference>
<evidence type="ECO:0000256" key="1">
    <source>
        <dbReference type="ARBA" id="ARBA00004273"/>
    </source>
</evidence>
<evidence type="ECO:0000256" key="8">
    <source>
        <dbReference type="ARBA" id="ARBA00023128"/>
    </source>
</evidence>
<gene>
    <name evidence="10" type="ORF">RDWZM_007080</name>
</gene>
<dbReference type="InterPro" id="IPR008387">
    <property type="entry name" value="ATP_synth_f6_mt"/>
</dbReference>
<keyword evidence="11" id="KW-1185">Reference proteome</keyword>